<gene>
    <name evidence="1" type="ordered locus">SUB0219</name>
</gene>
<reference evidence="2" key="1">
    <citation type="journal article" date="2009" name="BMC Genomics">
        <title>Evidence for niche adaptation in the genome of the bovine pathogen Streptococcus uberis.</title>
        <authorList>
            <person name="Ward P.N."/>
            <person name="Holden M.T.G."/>
            <person name="Leigh J.A."/>
            <person name="Lennard N."/>
            <person name="Bignell A."/>
            <person name="Barron A."/>
            <person name="Clark L."/>
            <person name="Quail M.A."/>
            <person name="Woodward J."/>
            <person name="Barrell B.G."/>
            <person name="Egan S.A."/>
            <person name="Field T.R."/>
            <person name="Maskell D."/>
            <person name="Kehoe M."/>
            <person name="Dowson C.G."/>
            <person name="Chanter N."/>
            <person name="Whatmore A.M."/>
            <person name="Bentley S.D."/>
            <person name="Parkhill J."/>
        </authorList>
    </citation>
    <scope>NUCLEOTIDE SEQUENCE [LARGE SCALE GENOMIC DNA]</scope>
    <source>
        <strain evidence="2">ATCC BAA-854 / 0140J</strain>
    </source>
</reference>
<keyword evidence="2" id="KW-1185">Reference proteome</keyword>
<protein>
    <submittedName>
        <fullName evidence="1">Hypothetical phage protein</fullName>
    </submittedName>
</protein>
<dbReference type="AlphaFoldDB" id="B9DT96"/>
<dbReference type="RefSeq" id="WP_012657770.1">
    <property type="nucleotide sequence ID" value="NC_012004.1"/>
</dbReference>
<dbReference type="STRING" id="218495.SUB0219"/>
<dbReference type="Proteomes" id="UP000000449">
    <property type="component" value="Chromosome"/>
</dbReference>
<accession>B9DT96</accession>
<name>B9DT96_STRU0</name>
<dbReference type="KEGG" id="sub:SUB0219"/>
<evidence type="ECO:0000313" key="1">
    <source>
        <dbReference type="EMBL" id="CAR40710.1"/>
    </source>
</evidence>
<dbReference type="HOGENOM" id="CLU_3123438_0_0_9"/>
<sequence length="50" mass="6111">MKKYKDITETFRNIDEAMAFLKILYRYDTTIKVTMRELNGKEPYYIIERG</sequence>
<proteinExistence type="predicted"/>
<dbReference type="EMBL" id="AM946015">
    <property type="protein sequence ID" value="CAR40710.1"/>
    <property type="molecule type" value="Genomic_DNA"/>
</dbReference>
<organism evidence="1 2">
    <name type="scientific">Streptococcus uberis (strain ATCC BAA-854 / 0140J)</name>
    <dbReference type="NCBI Taxonomy" id="218495"/>
    <lineage>
        <taxon>Bacteria</taxon>
        <taxon>Bacillati</taxon>
        <taxon>Bacillota</taxon>
        <taxon>Bacilli</taxon>
        <taxon>Lactobacillales</taxon>
        <taxon>Streptococcaceae</taxon>
        <taxon>Streptococcus</taxon>
    </lineage>
</organism>
<evidence type="ECO:0000313" key="2">
    <source>
        <dbReference type="Proteomes" id="UP000000449"/>
    </source>
</evidence>